<feature type="transmembrane region" description="Helical" evidence="1">
    <location>
        <begin position="35"/>
        <end position="50"/>
    </location>
</feature>
<organism evidence="2 3">
    <name type="scientific">Alicyclobacillus dauci</name>
    <dbReference type="NCBI Taxonomy" id="1475485"/>
    <lineage>
        <taxon>Bacteria</taxon>
        <taxon>Bacillati</taxon>
        <taxon>Bacillota</taxon>
        <taxon>Bacilli</taxon>
        <taxon>Bacillales</taxon>
        <taxon>Alicyclobacillaceae</taxon>
        <taxon>Alicyclobacillus</taxon>
    </lineage>
</organism>
<gene>
    <name evidence="2" type="ORF">NZD86_19615</name>
</gene>
<dbReference type="Proteomes" id="UP001164803">
    <property type="component" value="Chromosome"/>
</dbReference>
<sequence length="51" mass="5391">MSKMSQTITKAVIASIVGIALFLGMYSVIGYERTELIAFAVLIGLSVAALK</sequence>
<evidence type="ECO:0000313" key="2">
    <source>
        <dbReference type="EMBL" id="WAH36403.1"/>
    </source>
</evidence>
<dbReference type="EMBL" id="CP104064">
    <property type="protein sequence ID" value="WAH36403.1"/>
    <property type="molecule type" value="Genomic_DNA"/>
</dbReference>
<accession>A0ABY6Z1E5</accession>
<keyword evidence="1" id="KW-1133">Transmembrane helix</keyword>
<name>A0ABY6Z1E5_9BACL</name>
<keyword evidence="1" id="KW-0472">Membrane</keyword>
<keyword evidence="3" id="KW-1185">Reference proteome</keyword>
<dbReference type="RefSeq" id="WP_268043742.1">
    <property type="nucleotide sequence ID" value="NZ_CP104064.1"/>
</dbReference>
<protein>
    <submittedName>
        <fullName evidence="2">Uncharacterized protein</fullName>
    </submittedName>
</protein>
<evidence type="ECO:0000313" key="3">
    <source>
        <dbReference type="Proteomes" id="UP001164803"/>
    </source>
</evidence>
<reference evidence="2" key="1">
    <citation type="submission" date="2022-08" db="EMBL/GenBank/DDBJ databases">
        <title>Alicyclobacillus dauci DSM2870, complete genome.</title>
        <authorList>
            <person name="Wang Q."/>
            <person name="Cai R."/>
            <person name="Wang Z."/>
        </authorList>
    </citation>
    <scope>NUCLEOTIDE SEQUENCE</scope>
    <source>
        <strain evidence="2">DSM 28700</strain>
    </source>
</reference>
<evidence type="ECO:0000256" key="1">
    <source>
        <dbReference type="SAM" id="Phobius"/>
    </source>
</evidence>
<keyword evidence="1" id="KW-0812">Transmembrane</keyword>
<proteinExistence type="predicted"/>
<feature type="transmembrane region" description="Helical" evidence="1">
    <location>
        <begin position="12"/>
        <end position="29"/>
    </location>
</feature>